<dbReference type="EMBL" id="HE804045">
    <property type="protein sequence ID" value="CCH30145.1"/>
    <property type="molecule type" value="Genomic_DNA"/>
</dbReference>
<dbReference type="HOGENOM" id="CLU_1021702_0_0_11"/>
<dbReference type="STRING" id="1179773.BN6_28340"/>
<accession>K0JRD0</accession>
<dbReference type="KEGG" id="sesp:BN6_28340"/>
<evidence type="ECO:0000313" key="2">
    <source>
        <dbReference type="Proteomes" id="UP000006281"/>
    </source>
</evidence>
<protein>
    <submittedName>
        <fullName evidence="1">Uncharacterized protein</fullName>
    </submittedName>
</protein>
<sequence>MVSGVDFLLSLLDRDDAAVVRGRIGVEGPGTLDGLLASWQATNLPLPRAVLAWMLERDDPATNSFVYHRLAVNDPVRTDIVLGTPFGRATGPLPVRLTCTAPYCSHTGPPPPDTTFGTLDGLRRARTMKAGRRAAYAVRRADWPEIAAADRTEPLPGYARWALALRLDCPDAVRAQFSTHPKHDTRLRKAGLVAGPADYLRRDRPARDVLGVLSVVDDGTRPFPDRLREVAHELEPLVRGELGADPEAWSVLLQLLPTFTGTVRELVLTSAAVAGA</sequence>
<keyword evidence="2" id="KW-1185">Reference proteome</keyword>
<dbReference type="Proteomes" id="UP000006281">
    <property type="component" value="Chromosome"/>
</dbReference>
<evidence type="ECO:0000313" key="1">
    <source>
        <dbReference type="EMBL" id="CCH30145.1"/>
    </source>
</evidence>
<organism evidence="1 2">
    <name type="scientific">Saccharothrix espanaensis (strain ATCC 51144 / DSM 44229 / JCM 9112 / NBRC 15066 / NRRL 15764)</name>
    <dbReference type="NCBI Taxonomy" id="1179773"/>
    <lineage>
        <taxon>Bacteria</taxon>
        <taxon>Bacillati</taxon>
        <taxon>Actinomycetota</taxon>
        <taxon>Actinomycetes</taxon>
        <taxon>Pseudonocardiales</taxon>
        <taxon>Pseudonocardiaceae</taxon>
        <taxon>Saccharothrix</taxon>
    </lineage>
</organism>
<dbReference type="PATRIC" id="fig|1179773.3.peg.2833"/>
<dbReference type="eggNOG" id="ENOG50342NB">
    <property type="taxonomic scope" value="Bacteria"/>
</dbReference>
<dbReference type="AlphaFoldDB" id="K0JRD0"/>
<proteinExistence type="predicted"/>
<reference evidence="1 2" key="1">
    <citation type="journal article" date="2012" name="BMC Genomics">
        <title>Complete genome sequence of Saccharothrix espanaensis DSM 44229T and comparison to the other completely sequenced Pseudonocardiaceae.</title>
        <authorList>
            <person name="Strobel T."/>
            <person name="Al-Dilaimi A."/>
            <person name="Blom J."/>
            <person name="Gessner A."/>
            <person name="Kalinowski J."/>
            <person name="Luzhetska M."/>
            <person name="Puhler A."/>
            <person name="Szczepanowski R."/>
            <person name="Bechthold A."/>
            <person name="Ruckert C."/>
        </authorList>
    </citation>
    <scope>NUCLEOTIDE SEQUENCE [LARGE SCALE GENOMIC DNA]</scope>
    <source>
        <strain evidence="2">ATCC 51144 / DSM 44229 / JCM 9112 / NBRC 15066 / NRRL 15764</strain>
    </source>
</reference>
<name>K0JRD0_SACES</name>
<gene>
    <name evidence="1" type="ordered locus">BN6_28340</name>
</gene>